<evidence type="ECO:0000313" key="1">
    <source>
        <dbReference type="EMBL" id="QQM31252.1"/>
    </source>
</evidence>
<protein>
    <submittedName>
        <fullName evidence="1">Uncharacterized protein</fullName>
    </submittedName>
</protein>
<dbReference type="KEGG" id="mlut:JET14_03470"/>
<organism evidence="1 2">
    <name type="scientific">Martelella lutilitoris</name>
    <dbReference type="NCBI Taxonomy" id="2583532"/>
    <lineage>
        <taxon>Bacteria</taxon>
        <taxon>Pseudomonadati</taxon>
        <taxon>Pseudomonadota</taxon>
        <taxon>Alphaproteobacteria</taxon>
        <taxon>Hyphomicrobiales</taxon>
        <taxon>Aurantimonadaceae</taxon>
        <taxon>Martelella</taxon>
    </lineage>
</organism>
<evidence type="ECO:0000313" key="2">
    <source>
        <dbReference type="Proteomes" id="UP000596083"/>
    </source>
</evidence>
<dbReference type="Proteomes" id="UP000596083">
    <property type="component" value="Chromosome"/>
</dbReference>
<dbReference type="EMBL" id="CP066786">
    <property type="protein sequence ID" value="QQM31252.1"/>
    <property type="molecule type" value="Genomic_DNA"/>
</dbReference>
<proteinExistence type="predicted"/>
<dbReference type="AlphaFoldDB" id="A0A7T7HLC8"/>
<accession>A0A7T7HLC8</accession>
<gene>
    <name evidence="1" type="ORF">JET14_03470</name>
</gene>
<sequence>MDGAGDRAVLAGDAVNHEFLGDLFSADDSSGRGNEILEQWKKLRERRLKTHACNIKQTSSKSRIQIGVLNKIALRHMSFDSKSKNN</sequence>
<name>A0A7T7HLC8_9HYPH</name>
<reference evidence="1 2" key="1">
    <citation type="submission" date="2020-12" db="EMBL/GenBank/DDBJ databases">
        <authorList>
            <person name="Zheng R.K."/>
            <person name="Sun C.M."/>
        </authorList>
    </citation>
    <scope>NUCLEOTIDE SEQUENCE [LARGE SCALE GENOMIC DNA]</scope>
    <source>
        <strain evidence="1 2">ZRK001</strain>
    </source>
</reference>
<dbReference type="RefSeq" id="WP_200336815.1">
    <property type="nucleotide sequence ID" value="NZ_CP066786.1"/>
</dbReference>